<dbReference type="STRING" id="313367.JSE7799_02532"/>
<reference evidence="3 4" key="1">
    <citation type="submission" date="2015-09" db="EMBL/GenBank/DDBJ databases">
        <authorList>
            <person name="Jackson K.R."/>
            <person name="Lunt B.L."/>
            <person name="Fisher J.N.B."/>
            <person name="Gardner A.V."/>
            <person name="Bailey M.E."/>
            <person name="Deus L.M."/>
            <person name="Earl A.S."/>
            <person name="Gibby P.D."/>
            <person name="Hartmann K.A."/>
            <person name="Liu J.E."/>
            <person name="Manci A.M."/>
            <person name="Nielsen D.A."/>
            <person name="Solomon M.B."/>
            <person name="Breakwell D.P."/>
            <person name="Burnett S.H."/>
            <person name="Grose J.H."/>
        </authorList>
    </citation>
    <scope>NUCLEOTIDE SEQUENCE [LARGE SCALE GENOMIC DNA]</scope>
    <source>
        <strain evidence="3 4">CECT 7799</strain>
    </source>
</reference>
<dbReference type="OrthoDB" id="9796962at2"/>
<dbReference type="PANTHER" id="PTHR36302">
    <property type="entry name" value="BLR7088 PROTEIN"/>
    <property type="match status" value="1"/>
</dbReference>
<keyword evidence="4" id="KW-1185">Reference proteome</keyword>
<feature type="signal peptide" evidence="2">
    <location>
        <begin position="1"/>
        <end position="31"/>
    </location>
</feature>
<dbReference type="SUPFAM" id="SSF110087">
    <property type="entry name" value="DR1885-like metal-binding protein"/>
    <property type="match status" value="1"/>
</dbReference>
<dbReference type="InterPro" id="IPR007410">
    <property type="entry name" value="LpqE-like"/>
</dbReference>
<organism evidence="3 4">
    <name type="scientific">Jannaschia seosinensis</name>
    <dbReference type="NCBI Taxonomy" id="313367"/>
    <lineage>
        <taxon>Bacteria</taxon>
        <taxon>Pseudomonadati</taxon>
        <taxon>Pseudomonadota</taxon>
        <taxon>Alphaproteobacteria</taxon>
        <taxon>Rhodobacterales</taxon>
        <taxon>Roseobacteraceae</taxon>
        <taxon>Jannaschia</taxon>
    </lineage>
</organism>
<dbReference type="InterPro" id="IPR036182">
    <property type="entry name" value="PCuAC_sf"/>
</dbReference>
<accession>A0A0M7BDA1</accession>
<feature type="compositionally biased region" description="Polar residues" evidence="1">
    <location>
        <begin position="178"/>
        <end position="189"/>
    </location>
</feature>
<dbReference type="Pfam" id="PF04314">
    <property type="entry name" value="PCuAC"/>
    <property type="match status" value="1"/>
</dbReference>
<feature type="chain" id="PRO_5005809887" description="Copper chaperone PCu(A)C" evidence="2">
    <location>
        <begin position="32"/>
        <end position="189"/>
    </location>
</feature>
<dbReference type="PANTHER" id="PTHR36302:SF1">
    <property type="entry name" value="COPPER CHAPERONE PCU(A)C"/>
    <property type="match status" value="1"/>
</dbReference>
<protein>
    <recommendedName>
        <fullName evidence="5">Copper chaperone PCu(A)C</fullName>
    </recommendedName>
</protein>
<evidence type="ECO:0000256" key="1">
    <source>
        <dbReference type="SAM" id="MobiDB-lite"/>
    </source>
</evidence>
<evidence type="ECO:0000313" key="4">
    <source>
        <dbReference type="Proteomes" id="UP000049455"/>
    </source>
</evidence>
<gene>
    <name evidence="3" type="ORF">JSE7799_02532</name>
</gene>
<dbReference type="Proteomes" id="UP000049455">
    <property type="component" value="Unassembled WGS sequence"/>
</dbReference>
<proteinExistence type="predicted"/>
<name>A0A0M7BDA1_9RHOB</name>
<dbReference type="EMBL" id="CYPR01000162">
    <property type="protein sequence ID" value="CUH39804.1"/>
    <property type="molecule type" value="Genomic_DNA"/>
</dbReference>
<keyword evidence="2" id="KW-0732">Signal</keyword>
<feature type="region of interest" description="Disordered" evidence="1">
    <location>
        <begin position="159"/>
        <end position="189"/>
    </location>
</feature>
<dbReference type="InterPro" id="IPR058248">
    <property type="entry name" value="Lxx211020-like"/>
</dbReference>
<evidence type="ECO:0008006" key="5">
    <source>
        <dbReference type="Google" id="ProtNLM"/>
    </source>
</evidence>
<evidence type="ECO:0000256" key="2">
    <source>
        <dbReference type="SAM" id="SignalP"/>
    </source>
</evidence>
<dbReference type="Gene3D" id="2.60.40.1890">
    <property type="entry name" value="PCu(A)C copper chaperone"/>
    <property type="match status" value="1"/>
</dbReference>
<dbReference type="AlphaFoldDB" id="A0A0M7BDA1"/>
<sequence>MVAQKHAMSRILPPLLPAVFAALMTAPAALAQEYDVGDLSIVDPFALATVGNAPVAGGYLEIVNEGEADDRLVAIRVAPEVAGMVQLHEMRLEDGVMRMDAVAGGIPVPAGARVVLERGGLHVMFMRLPDGLEAGRQIPATLVFENAGEVEVIFAVETRGARQEGSQPGPSDAATDHGTAQEQPSSHGN</sequence>
<evidence type="ECO:0000313" key="3">
    <source>
        <dbReference type="EMBL" id="CUH39804.1"/>
    </source>
</evidence>